<name>A0A9J8BF31_CYPCA</name>
<sequence length="394" mass="44206">MQDLGLIFLFLLLVNAVSGIETEVVESVSVIVGDSVTLQTEVTQIQSPGLIEWRFEGYLIARVDSDSNKRVQAKVTEEFRDKLQLDNQTGDLKIRNIRTADSGLYELDINSARGSSKKSFNISGVLDSASDGMNVVSVMERDSVILPSGLSKIQREDQITWMFKGTLIAVINKTAGIFSTYDDVLDERFRYRLHLNHQTGSLIITNVKPKISGLYEINISKNSSRYTTHKTFNVTSIDERRSCRFGMTEGENRVSAMEGNSVTLQSGVSEIHRDDVIIWRSEHGDSIIAKIDRGKVFTTLDGADGRYSGTLELDSKTGSLTIRHIRTEHAGLYHLDITGNRRTIFKRFFISVCSQNWFRYVMVVIVVAVLLLVVIGAVVVIRRRQTQNENCSVI</sequence>
<evidence type="ECO:0000313" key="4">
    <source>
        <dbReference type="Ensembl" id="ENSCCRP00000156444.1"/>
    </source>
</evidence>
<dbReference type="Gene3D" id="2.60.40.10">
    <property type="entry name" value="Immunoglobulins"/>
    <property type="match status" value="3"/>
</dbReference>
<dbReference type="PANTHER" id="PTHR21063">
    <property type="entry name" value="LFA-3"/>
    <property type="match status" value="1"/>
</dbReference>
<evidence type="ECO:0000259" key="3">
    <source>
        <dbReference type="SMART" id="SM00409"/>
    </source>
</evidence>
<dbReference type="InterPro" id="IPR003599">
    <property type="entry name" value="Ig_sub"/>
</dbReference>
<proteinExistence type="predicted"/>
<dbReference type="SMART" id="SM00409">
    <property type="entry name" value="IG"/>
    <property type="match status" value="3"/>
</dbReference>
<dbReference type="AlphaFoldDB" id="A0A9J8BF31"/>
<organism evidence="4 5">
    <name type="scientific">Cyprinus carpio carpio</name>
    <dbReference type="NCBI Taxonomy" id="630221"/>
    <lineage>
        <taxon>Eukaryota</taxon>
        <taxon>Metazoa</taxon>
        <taxon>Chordata</taxon>
        <taxon>Craniata</taxon>
        <taxon>Vertebrata</taxon>
        <taxon>Euteleostomi</taxon>
        <taxon>Actinopterygii</taxon>
        <taxon>Neopterygii</taxon>
        <taxon>Teleostei</taxon>
        <taxon>Ostariophysi</taxon>
        <taxon>Cypriniformes</taxon>
        <taxon>Cyprinidae</taxon>
        <taxon>Cyprininae</taxon>
        <taxon>Cyprinus</taxon>
    </lineage>
</organism>
<dbReference type="PANTHER" id="PTHR21063:SF4">
    <property type="entry name" value="CD48 ANTIGEN-RELATED"/>
    <property type="match status" value="1"/>
</dbReference>
<evidence type="ECO:0000313" key="5">
    <source>
        <dbReference type="Proteomes" id="UP001108240"/>
    </source>
</evidence>
<evidence type="ECO:0000256" key="1">
    <source>
        <dbReference type="SAM" id="Phobius"/>
    </source>
</evidence>
<feature type="domain" description="Immunoglobulin" evidence="3">
    <location>
        <begin position="133"/>
        <end position="237"/>
    </location>
</feature>
<dbReference type="Pfam" id="PF07686">
    <property type="entry name" value="V-set"/>
    <property type="match status" value="1"/>
</dbReference>
<keyword evidence="2" id="KW-0732">Signal</keyword>
<feature type="transmembrane region" description="Helical" evidence="1">
    <location>
        <begin position="357"/>
        <end position="381"/>
    </location>
</feature>
<dbReference type="InterPro" id="IPR013783">
    <property type="entry name" value="Ig-like_fold"/>
</dbReference>
<dbReference type="OMA" id="CRFGMTE"/>
<reference evidence="4" key="1">
    <citation type="submission" date="2025-08" db="UniProtKB">
        <authorList>
            <consortium name="Ensembl"/>
        </authorList>
    </citation>
    <scope>IDENTIFICATION</scope>
</reference>
<reference evidence="4" key="2">
    <citation type="submission" date="2025-09" db="UniProtKB">
        <authorList>
            <consortium name="Ensembl"/>
        </authorList>
    </citation>
    <scope>IDENTIFICATION</scope>
</reference>
<protein>
    <submittedName>
        <fullName evidence="4">Si:ch211-274k16.2</fullName>
    </submittedName>
</protein>
<feature type="domain" description="Immunoglobulin" evidence="3">
    <location>
        <begin position="25"/>
        <end position="125"/>
    </location>
</feature>
<keyword evidence="1" id="KW-0812">Transmembrane</keyword>
<dbReference type="InterPro" id="IPR013106">
    <property type="entry name" value="Ig_V-set"/>
</dbReference>
<feature type="domain" description="Immunoglobulin" evidence="3">
    <location>
        <begin position="251"/>
        <end position="353"/>
    </location>
</feature>
<dbReference type="Proteomes" id="UP001108240">
    <property type="component" value="Unplaced"/>
</dbReference>
<keyword evidence="1" id="KW-1133">Transmembrane helix</keyword>
<keyword evidence="5" id="KW-1185">Reference proteome</keyword>
<feature type="chain" id="PRO_5039899054" evidence="2">
    <location>
        <begin position="20"/>
        <end position="394"/>
    </location>
</feature>
<dbReference type="Ensembl" id="ENSCCRT00000171989.1">
    <property type="protein sequence ID" value="ENSCCRP00000156444.1"/>
    <property type="gene ID" value="ENSCCRG00000073678.1"/>
</dbReference>
<accession>A0A9J8BF31</accession>
<dbReference type="SUPFAM" id="SSF48726">
    <property type="entry name" value="Immunoglobulin"/>
    <property type="match status" value="3"/>
</dbReference>
<feature type="signal peptide" evidence="2">
    <location>
        <begin position="1"/>
        <end position="19"/>
    </location>
</feature>
<dbReference type="InterPro" id="IPR036179">
    <property type="entry name" value="Ig-like_dom_sf"/>
</dbReference>
<evidence type="ECO:0000256" key="2">
    <source>
        <dbReference type="SAM" id="SignalP"/>
    </source>
</evidence>
<dbReference type="GeneTree" id="ENSGT01050000244806"/>
<keyword evidence="1" id="KW-0472">Membrane</keyword>